<name>A0ABM1A3P6_APLCA</name>
<keyword evidence="5" id="KW-1185">Reference proteome</keyword>
<feature type="region of interest" description="Disordered" evidence="2">
    <location>
        <begin position="266"/>
        <end position="288"/>
    </location>
</feature>
<evidence type="ECO:0000256" key="3">
    <source>
        <dbReference type="SAM" id="SignalP"/>
    </source>
</evidence>
<dbReference type="RefSeq" id="XP_012940199.1">
    <property type="nucleotide sequence ID" value="XM_013084745.2"/>
</dbReference>
<keyword evidence="3" id="KW-0732">Signal</keyword>
<gene>
    <name evidence="6" type="primary">LOC101853471</name>
</gene>
<dbReference type="Pfam" id="PF16977">
    <property type="entry name" value="ApeC"/>
    <property type="match status" value="1"/>
</dbReference>
<feature type="compositionally biased region" description="Polar residues" evidence="2">
    <location>
        <begin position="274"/>
        <end position="285"/>
    </location>
</feature>
<evidence type="ECO:0000256" key="1">
    <source>
        <dbReference type="SAM" id="Coils"/>
    </source>
</evidence>
<evidence type="ECO:0000313" key="5">
    <source>
        <dbReference type="Proteomes" id="UP000694888"/>
    </source>
</evidence>
<dbReference type="PANTHER" id="PTHR19324">
    <property type="entry name" value="PERFORIN-LIKE PROTEIN 1"/>
    <property type="match status" value="1"/>
</dbReference>
<accession>A0ABM1A3P6</accession>
<sequence>MAGNARNLFIFAILLKLAMTSAQSSLYVDLRLTPEVVVPYTTPNVTLKCTTSSRTPNYYGRAQQSTKQLVRMRILRGRGSGSYHDNWETLAYVSDTDSSPHTMISDIVATGKIVDSKYSSSSSELTITWPKANARTFGTFICDGVVYTETSAELTRSSQKEIGKDLKGVDVTNMLEAESAKVIAQVEENNNAIQEQLKNLTEEIKETLTAQNQQLLAMESDLRGVVESGFLLYWPEGSYALLEPNTGCPSDNANVWEKGYIRHHSESTDRNKDAVSTTSNLQTPALSREDSQNYATEHFCVKTSGNTVGPKWPRGSYCINKKEQCPGGFQEGFVYIDEEDNEQNPFRFGVLPNSNYSDSGTRLDYCCRSDGSSETEIYLPTNRPFYLYRRGGQCQRVHHMTVSPEFLTIDSENTDNNDKRGGAATPDVQINNIQIELCYYKAR</sequence>
<protein>
    <submittedName>
        <fullName evidence="6">Uncharacterized protein LOC101853471</fullName>
    </submittedName>
</protein>
<organism evidence="5 6">
    <name type="scientific">Aplysia californica</name>
    <name type="common">California sea hare</name>
    <dbReference type="NCBI Taxonomy" id="6500"/>
    <lineage>
        <taxon>Eukaryota</taxon>
        <taxon>Metazoa</taxon>
        <taxon>Spiralia</taxon>
        <taxon>Lophotrochozoa</taxon>
        <taxon>Mollusca</taxon>
        <taxon>Gastropoda</taxon>
        <taxon>Heterobranchia</taxon>
        <taxon>Euthyneura</taxon>
        <taxon>Tectipleura</taxon>
        <taxon>Aplysiida</taxon>
        <taxon>Aplysioidea</taxon>
        <taxon>Aplysiidae</taxon>
        <taxon>Aplysia</taxon>
    </lineage>
</organism>
<dbReference type="PANTHER" id="PTHR19324:SF33">
    <property type="entry name" value="MUCIN-5AC"/>
    <property type="match status" value="1"/>
</dbReference>
<dbReference type="Proteomes" id="UP000694888">
    <property type="component" value="Unplaced"/>
</dbReference>
<feature type="signal peptide" evidence="3">
    <location>
        <begin position="1"/>
        <end position="22"/>
    </location>
</feature>
<keyword evidence="1" id="KW-0175">Coiled coil</keyword>
<feature type="domain" description="Apextrin C-terminal" evidence="4">
    <location>
        <begin position="234"/>
        <end position="440"/>
    </location>
</feature>
<reference evidence="6" key="1">
    <citation type="submission" date="2025-08" db="UniProtKB">
        <authorList>
            <consortium name="RefSeq"/>
        </authorList>
    </citation>
    <scope>IDENTIFICATION</scope>
</reference>
<proteinExistence type="predicted"/>
<dbReference type="InterPro" id="IPR031569">
    <property type="entry name" value="ApeC"/>
</dbReference>
<dbReference type="GeneID" id="101853471"/>
<evidence type="ECO:0000313" key="6">
    <source>
        <dbReference type="RefSeq" id="XP_012940199.1"/>
    </source>
</evidence>
<feature type="chain" id="PRO_5047162789" evidence="3">
    <location>
        <begin position="23"/>
        <end position="443"/>
    </location>
</feature>
<evidence type="ECO:0000256" key="2">
    <source>
        <dbReference type="SAM" id="MobiDB-lite"/>
    </source>
</evidence>
<evidence type="ECO:0000259" key="4">
    <source>
        <dbReference type="Pfam" id="PF16977"/>
    </source>
</evidence>
<feature type="coiled-coil region" evidence="1">
    <location>
        <begin position="183"/>
        <end position="214"/>
    </location>
</feature>